<dbReference type="AlphaFoldDB" id="A0A7R9KC53"/>
<sequence length="170" mass="19359">MAIRVGFPPVPSIARSIAPPVLPPKAIVFVVQHYCHAVKYRVVLVVFALICRADTLSNSPVYSYNRWTRAEQKKEIFSSLRIVFVIPFWSNESLLVYMNEHSEALQVNYSFGFISTKKLQKENEQCVQSLWSFTANHVFLAVFLLISSSNVSLNGSMEIVMQILMQLCCH</sequence>
<proteinExistence type="predicted"/>
<organism evidence="1">
    <name type="scientific">Medioppia subpectinata</name>
    <dbReference type="NCBI Taxonomy" id="1979941"/>
    <lineage>
        <taxon>Eukaryota</taxon>
        <taxon>Metazoa</taxon>
        <taxon>Ecdysozoa</taxon>
        <taxon>Arthropoda</taxon>
        <taxon>Chelicerata</taxon>
        <taxon>Arachnida</taxon>
        <taxon>Acari</taxon>
        <taxon>Acariformes</taxon>
        <taxon>Sarcoptiformes</taxon>
        <taxon>Oribatida</taxon>
        <taxon>Brachypylina</taxon>
        <taxon>Oppioidea</taxon>
        <taxon>Oppiidae</taxon>
        <taxon>Medioppia</taxon>
    </lineage>
</organism>
<evidence type="ECO:0000313" key="2">
    <source>
        <dbReference type="Proteomes" id="UP000759131"/>
    </source>
</evidence>
<dbReference type="EMBL" id="OC854725">
    <property type="protein sequence ID" value="CAD7620168.1"/>
    <property type="molecule type" value="Genomic_DNA"/>
</dbReference>
<reference evidence="1" key="1">
    <citation type="submission" date="2020-11" db="EMBL/GenBank/DDBJ databases">
        <authorList>
            <person name="Tran Van P."/>
        </authorList>
    </citation>
    <scope>NUCLEOTIDE SEQUENCE</scope>
</reference>
<name>A0A7R9KC53_9ACAR</name>
<protein>
    <submittedName>
        <fullName evidence="1">Uncharacterized protein</fullName>
    </submittedName>
</protein>
<evidence type="ECO:0000313" key="1">
    <source>
        <dbReference type="EMBL" id="CAD7620168.1"/>
    </source>
</evidence>
<dbReference type="EMBL" id="CAJPIZ010000150">
    <property type="protein sequence ID" value="CAG2100598.1"/>
    <property type="molecule type" value="Genomic_DNA"/>
</dbReference>
<dbReference type="OrthoDB" id="10525201at2759"/>
<accession>A0A7R9KC53</accession>
<gene>
    <name evidence="1" type="ORF">OSB1V03_LOCUS662</name>
</gene>
<keyword evidence="2" id="KW-1185">Reference proteome</keyword>
<dbReference type="Proteomes" id="UP000759131">
    <property type="component" value="Unassembled WGS sequence"/>
</dbReference>